<evidence type="ECO:0000256" key="1">
    <source>
        <dbReference type="SAM" id="Phobius"/>
    </source>
</evidence>
<feature type="transmembrane region" description="Helical" evidence="1">
    <location>
        <begin position="283"/>
        <end position="300"/>
    </location>
</feature>
<feature type="transmembrane region" description="Helical" evidence="1">
    <location>
        <begin position="179"/>
        <end position="197"/>
    </location>
</feature>
<feature type="transmembrane region" description="Helical" evidence="1">
    <location>
        <begin position="578"/>
        <end position="599"/>
    </location>
</feature>
<proteinExistence type="predicted"/>
<keyword evidence="3" id="KW-1185">Reference proteome</keyword>
<feature type="transmembrane region" description="Helical" evidence="1">
    <location>
        <begin position="490"/>
        <end position="514"/>
    </location>
</feature>
<evidence type="ECO:0000313" key="2">
    <source>
        <dbReference type="EMBL" id="THD20780.1"/>
    </source>
</evidence>
<dbReference type="AlphaFoldDB" id="A0A4E0RXS0"/>
<accession>A0A4E0RXS0</accession>
<organism evidence="2 3">
    <name type="scientific">Fasciola hepatica</name>
    <name type="common">Liver fluke</name>
    <dbReference type="NCBI Taxonomy" id="6192"/>
    <lineage>
        <taxon>Eukaryota</taxon>
        <taxon>Metazoa</taxon>
        <taxon>Spiralia</taxon>
        <taxon>Lophotrochozoa</taxon>
        <taxon>Platyhelminthes</taxon>
        <taxon>Trematoda</taxon>
        <taxon>Digenea</taxon>
        <taxon>Plagiorchiida</taxon>
        <taxon>Echinostomata</taxon>
        <taxon>Echinostomatoidea</taxon>
        <taxon>Fasciolidae</taxon>
        <taxon>Fasciola</taxon>
    </lineage>
</organism>
<comment type="caution">
    <text evidence="2">The sequence shown here is derived from an EMBL/GenBank/DDBJ whole genome shotgun (WGS) entry which is preliminary data.</text>
</comment>
<keyword evidence="1" id="KW-0472">Membrane</keyword>
<sequence length="648" mass="72117">MSVNSSILSAHSLIVCCMMIWYTIYLVLLITRVQCLSFAVNLSSKIARTYRGQLLTLFTFIDGRNSSLTFHLTKAMSNPGYLYLFSLGVQRPKLGVYGYDCLNFYKRSLTNVSLSKTSGSIHLGSFTGYFPAALVFADQDTCRNAVEEDIDQAAHMRVTLLNSHGEALSGTLLGLHEHFIGLLCLYVVAIALVLYLIRVSSCCTPQPAMLLTSSHPLGGNPELGYKAGITSLNGSDSKFSFICPNTFCRHYCIDCGTDCHSAPGPVRPSAATRIDGQTKRLQLLALLIFTQLLSFSFVHLELSRFSNTTEVTFLNHPVAGADGPYGHVAELCSLISHYALLALLIVVSLSTIHGTDSHTSCCDSVSHVHGFGCPVPSISTFRCIALASPHRLNSILLFTQCFLSTPSISLFNHQSKIIWYLMREGVYWQATYAPPEIWPYEEKHAFWAGWGLPNNNYLTADPANPSAPSIGEGGVSRSSWFWILWDLFSIYSPVSVLLFFARSLLGLFLATSLLRASRVGRVVRFRDMQSRFSMVRTRVFLVLLLLYYCQIFTSSTFSKSTNSHFHHVIYVSVTLYHGLFYLCSLLVTYFASLISYTFLSSYLQVSGDSEMVFGCNVHDHLKNFVLSSRISETLQSLSHQVRHDNHSP</sequence>
<evidence type="ECO:0000313" key="3">
    <source>
        <dbReference type="Proteomes" id="UP000230066"/>
    </source>
</evidence>
<gene>
    <name evidence="2" type="ORF">D915_008571</name>
</gene>
<name>A0A4E0RXS0_FASHE</name>
<feature type="transmembrane region" description="Helical" evidence="1">
    <location>
        <begin position="12"/>
        <end position="31"/>
    </location>
</feature>
<feature type="transmembrane region" description="Helical" evidence="1">
    <location>
        <begin position="535"/>
        <end position="558"/>
    </location>
</feature>
<reference evidence="2" key="1">
    <citation type="submission" date="2019-03" db="EMBL/GenBank/DDBJ databases">
        <title>Improved annotation for the trematode Fasciola hepatica.</title>
        <authorList>
            <person name="Choi Y.-J."/>
            <person name="Martin J."/>
            <person name="Mitreva M."/>
        </authorList>
    </citation>
    <scope>NUCLEOTIDE SEQUENCE [LARGE SCALE GENOMIC DNA]</scope>
</reference>
<dbReference type="EMBL" id="JXXN02004215">
    <property type="protein sequence ID" value="THD20780.1"/>
    <property type="molecule type" value="Genomic_DNA"/>
</dbReference>
<keyword evidence="1" id="KW-0812">Transmembrane</keyword>
<dbReference type="Proteomes" id="UP000230066">
    <property type="component" value="Unassembled WGS sequence"/>
</dbReference>
<keyword evidence="1" id="KW-1133">Transmembrane helix</keyword>
<protein>
    <submittedName>
        <fullName evidence="2">Uncharacterized protein</fullName>
    </submittedName>
</protein>